<evidence type="ECO:0000259" key="3">
    <source>
        <dbReference type="PROSITE" id="PS51332"/>
    </source>
</evidence>
<dbReference type="PROSITE" id="PS51332">
    <property type="entry name" value="B12_BINDING"/>
    <property type="match status" value="1"/>
</dbReference>
<dbReference type="PROSITE" id="PS50943">
    <property type="entry name" value="HTH_CROC1"/>
    <property type="match status" value="1"/>
</dbReference>
<dbReference type="GO" id="GO:0003677">
    <property type="term" value="F:DNA binding"/>
    <property type="evidence" value="ECO:0007669"/>
    <property type="project" value="UniProtKB-KW"/>
</dbReference>
<dbReference type="CDD" id="cd00093">
    <property type="entry name" value="HTH_XRE"/>
    <property type="match status" value="1"/>
</dbReference>
<keyword evidence="6" id="KW-1185">Reference proteome</keyword>
<name>A0AAJ5ZFR0_9CHLR</name>
<dbReference type="Proteomes" id="UP001321249">
    <property type="component" value="Unassembled WGS sequence"/>
</dbReference>
<dbReference type="Proteomes" id="UP001219901">
    <property type="component" value="Chromosome"/>
</dbReference>
<dbReference type="GO" id="GO:0003700">
    <property type="term" value="F:DNA-binding transcription factor activity"/>
    <property type="evidence" value="ECO:0007669"/>
    <property type="project" value="TreeGrafter"/>
</dbReference>
<dbReference type="InterPro" id="IPR036594">
    <property type="entry name" value="Meth_synthase_dom"/>
</dbReference>
<dbReference type="InterPro" id="IPR003759">
    <property type="entry name" value="Cbl-bd_cap"/>
</dbReference>
<dbReference type="GO" id="GO:0031419">
    <property type="term" value="F:cobalamin binding"/>
    <property type="evidence" value="ECO:0007669"/>
    <property type="project" value="InterPro"/>
</dbReference>
<dbReference type="Gene3D" id="3.40.50.280">
    <property type="entry name" value="Cobalamin-binding domain"/>
    <property type="match status" value="1"/>
</dbReference>
<dbReference type="InterPro" id="IPR050807">
    <property type="entry name" value="TransReg_Diox_bact_type"/>
</dbReference>
<feature type="domain" description="HTH cro/C1-type" evidence="2">
    <location>
        <begin position="238"/>
        <end position="292"/>
    </location>
</feature>
<evidence type="ECO:0000259" key="2">
    <source>
        <dbReference type="PROSITE" id="PS50943"/>
    </source>
</evidence>
<gene>
    <name evidence="4" type="ORF">GKO46_09140</name>
    <name evidence="5" type="ORF">GKO48_12390</name>
</gene>
<dbReference type="SMART" id="SM00530">
    <property type="entry name" value="HTH_XRE"/>
    <property type="match status" value="1"/>
</dbReference>
<dbReference type="EMBL" id="CP046147">
    <property type="protein sequence ID" value="WFG40374.1"/>
    <property type="molecule type" value="Genomic_DNA"/>
</dbReference>
<evidence type="ECO:0000313" key="6">
    <source>
        <dbReference type="Proteomes" id="UP001219901"/>
    </source>
</evidence>
<dbReference type="PANTHER" id="PTHR46797">
    <property type="entry name" value="HTH-TYPE TRANSCRIPTIONAL REGULATOR"/>
    <property type="match status" value="1"/>
</dbReference>
<reference evidence="5" key="2">
    <citation type="journal article" date="2023" name="Nat. Commun.">
        <title>Cultivation of marine bacteria of the SAR202 clade.</title>
        <authorList>
            <person name="Lim Y."/>
            <person name="Seo J.H."/>
            <person name="Giovannoni S.J."/>
            <person name="Kang I."/>
            <person name="Cho J.C."/>
        </authorList>
    </citation>
    <scope>NUCLEOTIDE SEQUENCE</scope>
    <source>
        <strain evidence="5">JH1073</strain>
    </source>
</reference>
<dbReference type="GO" id="GO:0005829">
    <property type="term" value="C:cytosol"/>
    <property type="evidence" value="ECO:0007669"/>
    <property type="project" value="TreeGrafter"/>
</dbReference>
<dbReference type="InterPro" id="IPR006158">
    <property type="entry name" value="Cobalamin-bd"/>
</dbReference>
<evidence type="ECO:0000313" key="7">
    <source>
        <dbReference type="Proteomes" id="UP001321249"/>
    </source>
</evidence>
<keyword evidence="1" id="KW-0238">DNA-binding</keyword>
<dbReference type="Gene3D" id="1.10.1240.10">
    <property type="entry name" value="Methionine synthase domain"/>
    <property type="match status" value="1"/>
</dbReference>
<dbReference type="InterPro" id="IPR001387">
    <property type="entry name" value="Cro/C1-type_HTH"/>
</dbReference>
<evidence type="ECO:0000313" key="4">
    <source>
        <dbReference type="EMBL" id="MDG0867233.1"/>
    </source>
</evidence>
<sequence length="303" mass="33030">MSQQYSVKPKKNELAKIRGDLLHALIEGDQLTASRLVDTAISERWEPSNVYVRVIGHCLAEIGARWHAGDLSIASEHRATQMALRLLGNAQQAYVNGKRVGRRAVITSVEGDTHLIGGLTFADLLRFEGWDVDFLGADTPADALVELIENDSPELVGLSVTIEEFLPNASKTVSAIKQLQNPPVVVVGGAVMAANPILEADFCSEDAVKAVDWVQKHFDLNESSVTVEVLLSDLGERIRRLRKDRGLSQQGLASRANLDRSYVSALENGKQNVSFATLKGISDALEVGIAELISREWPFGYSS</sequence>
<dbReference type="PANTHER" id="PTHR46797:SF1">
    <property type="entry name" value="METHYLPHOSPHONATE SYNTHASE"/>
    <property type="match status" value="1"/>
</dbReference>
<dbReference type="EMBL" id="WMBE01000003">
    <property type="protein sequence ID" value="MDG0867233.1"/>
    <property type="molecule type" value="Genomic_DNA"/>
</dbReference>
<dbReference type="Gene3D" id="1.10.260.40">
    <property type="entry name" value="lambda repressor-like DNA-binding domains"/>
    <property type="match status" value="1"/>
</dbReference>
<evidence type="ECO:0000256" key="1">
    <source>
        <dbReference type="ARBA" id="ARBA00023125"/>
    </source>
</evidence>
<dbReference type="GO" id="GO:0046872">
    <property type="term" value="F:metal ion binding"/>
    <property type="evidence" value="ECO:0007669"/>
    <property type="project" value="InterPro"/>
</dbReference>
<dbReference type="Pfam" id="PF02310">
    <property type="entry name" value="B12-binding"/>
    <property type="match status" value="1"/>
</dbReference>
<accession>A0AAJ5ZFR0</accession>
<reference evidence="6 7" key="1">
    <citation type="submission" date="2019-11" db="EMBL/GenBank/DDBJ databases">
        <authorList>
            <person name="Cho J.-C."/>
        </authorList>
    </citation>
    <scope>NUCLEOTIDE SEQUENCE [LARGE SCALE GENOMIC DNA]</scope>
    <source>
        <strain evidence="5 6">JH1073</strain>
        <strain evidence="4 7">JH702</strain>
    </source>
</reference>
<dbReference type="InterPro" id="IPR036724">
    <property type="entry name" value="Cobalamin-bd_sf"/>
</dbReference>
<dbReference type="SUPFAM" id="SSF47413">
    <property type="entry name" value="lambda repressor-like DNA-binding domains"/>
    <property type="match status" value="1"/>
</dbReference>
<proteinExistence type="predicted"/>
<organism evidence="5 6">
    <name type="scientific">Candidatus Lucifugimonas marina</name>
    <dbReference type="NCBI Taxonomy" id="3038979"/>
    <lineage>
        <taxon>Bacteria</taxon>
        <taxon>Bacillati</taxon>
        <taxon>Chloroflexota</taxon>
        <taxon>Dehalococcoidia</taxon>
        <taxon>SAR202 cluster</taxon>
        <taxon>Candidatus Lucifugimonadales</taxon>
        <taxon>Candidatus Lucifugimonadaceae</taxon>
        <taxon>Candidatus Lucifugimonas</taxon>
    </lineage>
</organism>
<dbReference type="AlphaFoldDB" id="A0AAJ5ZFR0"/>
<dbReference type="Pfam" id="PF01381">
    <property type="entry name" value="HTH_3"/>
    <property type="match status" value="1"/>
</dbReference>
<feature type="domain" description="B12-binding" evidence="3">
    <location>
        <begin position="101"/>
        <end position="245"/>
    </location>
</feature>
<evidence type="ECO:0000313" key="5">
    <source>
        <dbReference type="EMBL" id="WFG40374.1"/>
    </source>
</evidence>
<reference evidence="6" key="3">
    <citation type="submission" date="2023-06" db="EMBL/GenBank/DDBJ databases">
        <title>Pangenomics reveal diversification of enzyme families and niche specialization in globally abundant SAR202 bacteria.</title>
        <authorList>
            <person name="Saw J.H.W."/>
        </authorList>
    </citation>
    <scope>NUCLEOTIDE SEQUENCE [LARGE SCALE GENOMIC DNA]</scope>
    <source>
        <strain evidence="6">JH1073</strain>
    </source>
</reference>
<dbReference type="RefSeq" id="WP_342825410.1">
    <property type="nucleotide sequence ID" value="NZ_CP046146.1"/>
</dbReference>
<dbReference type="SUPFAM" id="SSF52242">
    <property type="entry name" value="Cobalamin (vitamin B12)-binding domain"/>
    <property type="match status" value="1"/>
</dbReference>
<dbReference type="InterPro" id="IPR010982">
    <property type="entry name" value="Lambda_DNA-bd_dom_sf"/>
</dbReference>
<dbReference type="Pfam" id="PF02607">
    <property type="entry name" value="B12-binding_2"/>
    <property type="match status" value="1"/>
</dbReference>
<protein>
    <submittedName>
        <fullName evidence="5">Helix-turn-helix domain-containing protein</fullName>
    </submittedName>
</protein>